<dbReference type="Pfam" id="PF09817">
    <property type="entry name" value="Zwilch"/>
    <property type="match status" value="1"/>
</dbReference>
<keyword evidence="1" id="KW-0995">Kinetochore</keyword>
<evidence type="ECO:0000313" key="2">
    <source>
        <dbReference type="EMBL" id="JAV68740.1"/>
    </source>
</evidence>
<evidence type="ECO:0000256" key="1">
    <source>
        <dbReference type="RuleBase" id="RU369076"/>
    </source>
</evidence>
<dbReference type="InterPro" id="IPR018630">
    <property type="entry name" value="Zwilch"/>
</dbReference>
<keyword evidence="1" id="KW-0158">Chromosome</keyword>
<name>A0A1Y1L8S4_PHOPY</name>
<comment type="similarity">
    <text evidence="1">Belongs to the ZWILCH family.</text>
</comment>
<dbReference type="EMBL" id="GEZM01064529">
    <property type="protein sequence ID" value="JAV68740.1"/>
    <property type="molecule type" value="Transcribed_RNA"/>
</dbReference>
<keyword evidence="1" id="KW-0498">Mitosis</keyword>
<reference evidence="2" key="1">
    <citation type="journal article" date="2016" name="Sci. Rep.">
        <title>Molecular characterization of firefly nuptial gifts: a multi-omics approach sheds light on postcopulatory sexual selection.</title>
        <authorList>
            <person name="Al-Wathiqui N."/>
            <person name="Fallon T.R."/>
            <person name="South A."/>
            <person name="Weng J.K."/>
            <person name="Lewis S.M."/>
        </authorList>
    </citation>
    <scope>NUCLEOTIDE SEQUENCE</scope>
</reference>
<comment type="subunit">
    <text evidence="1">Component of the RZZ complex.</text>
</comment>
<dbReference type="GO" id="GO:1990423">
    <property type="term" value="C:RZZ complex"/>
    <property type="evidence" value="ECO:0007669"/>
    <property type="project" value="UniProtKB-UniRule"/>
</dbReference>
<keyword evidence="1" id="KW-0131">Cell cycle</keyword>
<protein>
    <recommendedName>
        <fullName evidence="1">Protein zwilch</fullName>
    </recommendedName>
</protein>
<organism evidence="2">
    <name type="scientific">Photinus pyralis</name>
    <name type="common">Common eastern firefly</name>
    <name type="synonym">Lampyris pyralis</name>
    <dbReference type="NCBI Taxonomy" id="7054"/>
    <lineage>
        <taxon>Eukaryota</taxon>
        <taxon>Metazoa</taxon>
        <taxon>Ecdysozoa</taxon>
        <taxon>Arthropoda</taxon>
        <taxon>Hexapoda</taxon>
        <taxon>Insecta</taxon>
        <taxon>Pterygota</taxon>
        <taxon>Neoptera</taxon>
        <taxon>Endopterygota</taxon>
        <taxon>Coleoptera</taxon>
        <taxon>Polyphaga</taxon>
        <taxon>Elateriformia</taxon>
        <taxon>Elateroidea</taxon>
        <taxon>Lampyridae</taxon>
        <taxon>Lampyrinae</taxon>
        <taxon>Photinus</taxon>
    </lineage>
</organism>
<dbReference type="GO" id="GO:0034501">
    <property type="term" value="P:protein localization to kinetochore"/>
    <property type="evidence" value="ECO:0007669"/>
    <property type="project" value="UniProtKB-UniRule"/>
</dbReference>
<dbReference type="AlphaFoldDB" id="A0A1Y1L8S4"/>
<accession>A0A1Y1L8S4</accession>
<sequence>MPNFGFEGGYLLTPGCGNINDLSNCFQKLFEIIVDESIKLQILEDDRNSMLGEMLYDICSGRATRIPHLSPKQCLESLIELGLHKLKRNYFKIITSVDFQIAKDLQDKWK</sequence>
<comment type="subcellular location">
    <subcellularLocation>
        <location evidence="1">Chromosome</location>
        <location evidence="1">Centromere</location>
        <location evidence="1">Kinetochore</location>
    </subcellularLocation>
</comment>
<comment type="function">
    <text evidence="1">Essential component of the mitotic checkpoint, which prevents cells from prematurely exiting mitosis. Required for the assembly of the dynein-dynactin and MAD1-MAD2 complexes onto kinetochores. Its function related to the spindle assembly machinery is proposed to depend on its association in the mitotic RZZ complex.</text>
</comment>
<dbReference type="GO" id="GO:0007094">
    <property type="term" value="P:mitotic spindle assembly checkpoint signaling"/>
    <property type="evidence" value="ECO:0007669"/>
    <property type="project" value="UniProtKB-UniRule"/>
</dbReference>
<proteinExistence type="inferred from homology"/>
<keyword evidence="1" id="KW-0132">Cell division</keyword>
<dbReference type="GO" id="GO:0051301">
    <property type="term" value="P:cell division"/>
    <property type="evidence" value="ECO:0007669"/>
    <property type="project" value="UniProtKB-UniRule"/>
</dbReference>
<keyword evidence="1" id="KW-0137">Centromere</keyword>